<keyword evidence="2" id="KW-1185">Reference proteome</keyword>
<dbReference type="OrthoDB" id="4117293at2759"/>
<evidence type="ECO:0000313" key="1">
    <source>
        <dbReference type="EMBL" id="KIV98184.1"/>
    </source>
</evidence>
<proteinExistence type="predicted"/>
<dbReference type="VEuPathDB" id="FungiDB:PV10_01862"/>
<dbReference type="EMBL" id="KN847520">
    <property type="protein sequence ID" value="KIV98184.1"/>
    <property type="molecule type" value="Genomic_DNA"/>
</dbReference>
<dbReference type="AlphaFoldDB" id="A0A0D1ZVZ1"/>
<name>A0A0D1ZVZ1_EXOME</name>
<accession>A0A0D1ZVZ1</accession>
<dbReference type="RefSeq" id="XP_016229758.1">
    <property type="nucleotide sequence ID" value="XM_016366109.1"/>
</dbReference>
<protein>
    <submittedName>
        <fullName evidence="1">Uncharacterized protein</fullName>
    </submittedName>
</protein>
<dbReference type="HOGENOM" id="CLU_144909_0_0_1"/>
<dbReference type="GeneID" id="27319707"/>
<evidence type="ECO:0000313" key="2">
    <source>
        <dbReference type="Proteomes" id="UP000054302"/>
    </source>
</evidence>
<organism evidence="1 2">
    <name type="scientific">Exophiala mesophila</name>
    <name type="common">Black yeast-like fungus</name>
    <dbReference type="NCBI Taxonomy" id="212818"/>
    <lineage>
        <taxon>Eukaryota</taxon>
        <taxon>Fungi</taxon>
        <taxon>Dikarya</taxon>
        <taxon>Ascomycota</taxon>
        <taxon>Pezizomycotina</taxon>
        <taxon>Eurotiomycetes</taxon>
        <taxon>Chaetothyriomycetidae</taxon>
        <taxon>Chaetothyriales</taxon>
        <taxon>Herpotrichiellaceae</taxon>
        <taxon>Exophiala</taxon>
    </lineage>
</organism>
<gene>
    <name evidence="1" type="ORF">PV10_01862</name>
</gene>
<dbReference type="OMA" id="FWRHRRN"/>
<sequence>MEDTDLKLELHQHFWRHRRNCGRCSGRNSQNSWAYQNSNCVLDNHIVRRKPTKETKQQTKPSKPLKKKAVNEAAMLAKGLVKISYTVDDDFDAVAMQAAQSHIRTIWIEDYSDLEADVIDNGEANVVDLAKLKAEVEEALQNAEREGN</sequence>
<reference evidence="1 2" key="1">
    <citation type="submission" date="2015-01" db="EMBL/GenBank/DDBJ databases">
        <title>The Genome Sequence of Exophiala mesophila CBS40295.</title>
        <authorList>
            <consortium name="The Broad Institute Genomics Platform"/>
            <person name="Cuomo C."/>
            <person name="de Hoog S."/>
            <person name="Gorbushina A."/>
            <person name="Stielow B."/>
            <person name="Teixiera M."/>
            <person name="Abouelleil A."/>
            <person name="Chapman S.B."/>
            <person name="Priest M."/>
            <person name="Young S.K."/>
            <person name="Wortman J."/>
            <person name="Nusbaum C."/>
            <person name="Birren B."/>
        </authorList>
    </citation>
    <scope>NUCLEOTIDE SEQUENCE [LARGE SCALE GENOMIC DNA]</scope>
    <source>
        <strain evidence="1 2">CBS 40295</strain>
    </source>
</reference>
<dbReference type="Proteomes" id="UP000054302">
    <property type="component" value="Unassembled WGS sequence"/>
</dbReference>